<dbReference type="EMBL" id="VULN01000002">
    <property type="protein sequence ID" value="MSS81404.1"/>
    <property type="molecule type" value="Genomic_DNA"/>
</dbReference>
<dbReference type="GO" id="GO:0000162">
    <property type="term" value="P:L-tryptophan biosynthetic process"/>
    <property type="evidence" value="ECO:0007669"/>
    <property type="project" value="TreeGrafter"/>
</dbReference>
<dbReference type="GO" id="GO:0004049">
    <property type="term" value="F:anthranilate synthase activity"/>
    <property type="evidence" value="ECO:0007669"/>
    <property type="project" value="TreeGrafter"/>
</dbReference>
<dbReference type="PRINTS" id="PR00097">
    <property type="entry name" value="ANTSNTHASEII"/>
</dbReference>
<protein>
    <submittedName>
        <fullName evidence="3">Aminodeoxychorismate/anthranilate synthase component II</fullName>
    </submittedName>
</protein>
<name>A0A6N7VID6_ACIFE</name>
<dbReference type="PANTHER" id="PTHR43418">
    <property type="entry name" value="MULTIFUNCTIONAL TRYPTOPHAN BIOSYNTHESIS PROTEIN-RELATED"/>
    <property type="match status" value="1"/>
</dbReference>
<feature type="domain" description="Glutamine amidotransferase" evidence="2">
    <location>
        <begin position="3"/>
        <end position="186"/>
    </location>
</feature>
<dbReference type="GO" id="GO:0005829">
    <property type="term" value="C:cytosol"/>
    <property type="evidence" value="ECO:0007669"/>
    <property type="project" value="TreeGrafter"/>
</dbReference>
<dbReference type="PROSITE" id="PS51273">
    <property type="entry name" value="GATASE_TYPE_1"/>
    <property type="match status" value="1"/>
</dbReference>
<dbReference type="Pfam" id="PF00117">
    <property type="entry name" value="GATase"/>
    <property type="match status" value="1"/>
</dbReference>
<organism evidence="3 4">
    <name type="scientific">Acidaminococcus fermentans</name>
    <dbReference type="NCBI Taxonomy" id="905"/>
    <lineage>
        <taxon>Bacteria</taxon>
        <taxon>Bacillati</taxon>
        <taxon>Bacillota</taxon>
        <taxon>Negativicutes</taxon>
        <taxon>Acidaminococcales</taxon>
        <taxon>Acidaminococcaceae</taxon>
        <taxon>Acidaminococcus</taxon>
    </lineage>
</organism>
<accession>A0A6N7VID6</accession>
<dbReference type="InterPro" id="IPR006221">
    <property type="entry name" value="TrpG/PapA_dom"/>
</dbReference>
<keyword evidence="1" id="KW-0315">Glutamine amidotransferase</keyword>
<evidence type="ECO:0000313" key="3">
    <source>
        <dbReference type="EMBL" id="MSS81404.1"/>
    </source>
</evidence>
<dbReference type="OrthoDB" id="9804328at2"/>
<dbReference type="CDD" id="cd01743">
    <property type="entry name" value="GATase1_Anthranilate_Synthase"/>
    <property type="match status" value="1"/>
</dbReference>
<dbReference type="Proteomes" id="UP000441455">
    <property type="component" value="Unassembled WGS sequence"/>
</dbReference>
<dbReference type="InterPro" id="IPR029062">
    <property type="entry name" value="Class_I_gatase-like"/>
</dbReference>
<reference evidence="3 4" key="1">
    <citation type="submission" date="2019-08" db="EMBL/GenBank/DDBJ databases">
        <title>In-depth cultivation of the pig gut microbiome towards novel bacterial diversity and tailored functional studies.</title>
        <authorList>
            <person name="Wylensek D."/>
            <person name="Hitch T.C.A."/>
            <person name="Clavel T."/>
        </authorList>
    </citation>
    <scope>NUCLEOTIDE SEQUENCE [LARGE SCALE GENOMIC DNA]</scope>
    <source>
        <strain evidence="3 4">WCA-389-WT-5B</strain>
    </source>
</reference>
<gene>
    <name evidence="3" type="ORF">FX155_02065</name>
</gene>
<dbReference type="FunFam" id="3.40.50.880:FF:000003">
    <property type="entry name" value="Anthranilate synthase component II"/>
    <property type="match status" value="1"/>
</dbReference>
<evidence type="ECO:0000259" key="2">
    <source>
        <dbReference type="Pfam" id="PF00117"/>
    </source>
</evidence>
<dbReference type="InterPro" id="IPR017926">
    <property type="entry name" value="GATASE"/>
</dbReference>
<dbReference type="Gene3D" id="3.40.50.880">
    <property type="match status" value="1"/>
</dbReference>
<dbReference type="PANTHER" id="PTHR43418:SF4">
    <property type="entry name" value="MULTIFUNCTIONAL TRYPTOPHAN BIOSYNTHESIS PROTEIN"/>
    <property type="match status" value="1"/>
</dbReference>
<evidence type="ECO:0000256" key="1">
    <source>
        <dbReference type="ARBA" id="ARBA00022962"/>
    </source>
</evidence>
<dbReference type="PRINTS" id="PR00099">
    <property type="entry name" value="CPSGATASE"/>
</dbReference>
<dbReference type="AlphaFoldDB" id="A0A6N7VID6"/>
<proteinExistence type="predicted"/>
<dbReference type="RefSeq" id="WP_022487488.1">
    <property type="nucleotide sequence ID" value="NZ_VULN01000002.1"/>
</dbReference>
<evidence type="ECO:0000313" key="4">
    <source>
        <dbReference type="Proteomes" id="UP000441455"/>
    </source>
</evidence>
<dbReference type="InterPro" id="IPR050472">
    <property type="entry name" value="Anth_synth/Amidotransfase"/>
</dbReference>
<dbReference type="SUPFAM" id="SSF52317">
    <property type="entry name" value="Class I glutamine amidotransferase-like"/>
    <property type="match status" value="1"/>
</dbReference>
<dbReference type="NCBIfam" id="TIGR00566">
    <property type="entry name" value="trpG_papA"/>
    <property type="match status" value="1"/>
</dbReference>
<sequence>MELIIDNYDSFTYNLYQYMGTLNPDIQVIRNDAITVEGIRKLQPDHLILSPGPGRPCDAGVCEPALRELKGEFPILGVCLGHQAIGEVFGGTVTYARQLMHGKQSTVTLDRTSPLFKGLPEQILVGRYHSLAIDPDNLPEVLKATATTEDGEVMAVEHRDYPIYGLQFHPESILTPEGMTIIRNFLDLKITKQQAGGIDHD</sequence>
<comment type="caution">
    <text evidence="3">The sequence shown here is derived from an EMBL/GenBank/DDBJ whole genome shotgun (WGS) entry which is preliminary data.</text>
</comment>
<dbReference type="PRINTS" id="PR00096">
    <property type="entry name" value="GATASE"/>
</dbReference>